<keyword evidence="1" id="KW-0732">Signal</keyword>
<dbReference type="AlphaFoldDB" id="A0A8J7U5N2"/>
<name>A0A8J7U5N2_9BACT</name>
<gene>
    <name evidence="2" type="ORF">J3U88_21300</name>
</gene>
<protein>
    <recommendedName>
        <fullName evidence="4">Alginate biosynthesis protein AlgF</fullName>
    </recommendedName>
</protein>
<evidence type="ECO:0000313" key="2">
    <source>
        <dbReference type="EMBL" id="MBO1321029.1"/>
    </source>
</evidence>
<evidence type="ECO:0000256" key="1">
    <source>
        <dbReference type="SAM" id="SignalP"/>
    </source>
</evidence>
<reference evidence="2" key="1">
    <citation type="submission" date="2021-03" db="EMBL/GenBank/DDBJ databases">
        <authorList>
            <person name="Wang G."/>
        </authorList>
    </citation>
    <scope>NUCLEOTIDE SEQUENCE</scope>
    <source>
        <strain evidence="2">KCTC 12899</strain>
    </source>
</reference>
<organism evidence="2 3">
    <name type="scientific">Acanthopleuribacter pedis</name>
    <dbReference type="NCBI Taxonomy" id="442870"/>
    <lineage>
        <taxon>Bacteria</taxon>
        <taxon>Pseudomonadati</taxon>
        <taxon>Acidobacteriota</taxon>
        <taxon>Holophagae</taxon>
        <taxon>Acanthopleuribacterales</taxon>
        <taxon>Acanthopleuribacteraceae</taxon>
        <taxon>Acanthopleuribacter</taxon>
    </lineage>
</organism>
<accession>A0A8J7U5N2</accession>
<feature type="signal peptide" evidence="1">
    <location>
        <begin position="1"/>
        <end position="26"/>
    </location>
</feature>
<evidence type="ECO:0000313" key="3">
    <source>
        <dbReference type="Proteomes" id="UP000664417"/>
    </source>
</evidence>
<evidence type="ECO:0008006" key="4">
    <source>
        <dbReference type="Google" id="ProtNLM"/>
    </source>
</evidence>
<dbReference type="RefSeq" id="WP_207861003.1">
    <property type="nucleotide sequence ID" value="NZ_JAFREP010000021.1"/>
</dbReference>
<dbReference type="Proteomes" id="UP000664417">
    <property type="component" value="Unassembled WGS sequence"/>
</dbReference>
<dbReference type="EMBL" id="JAFREP010000021">
    <property type="protein sequence ID" value="MBO1321029.1"/>
    <property type="molecule type" value="Genomic_DNA"/>
</dbReference>
<sequence>MTFSINRATRFVFLLGFFAPSFVCSAQDLFFDAPTTGKNNDTRWISHITREGGGFETSVYMANPTATDTSVTIRGYLANGTLIGTHTLEVSAMADRLIPLVLFFEDQQPSHLAVIGETAAIVTARYRLADADGLSAHVSDTAAVGTRFSLRMGEPDQVFDGVVVVNTSDSPVTIQATLVSDEGLTETLVRELAPNGKAVADLSNRFADAENSSVLIEADGQVLVTALRGSRPGSDVAVLFANPVTVVE</sequence>
<comment type="caution">
    <text evidence="2">The sequence shown here is derived from an EMBL/GenBank/DDBJ whole genome shotgun (WGS) entry which is preliminary data.</text>
</comment>
<feature type="chain" id="PRO_5035186572" description="Alginate biosynthesis protein AlgF" evidence="1">
    <location>
        <begin position="27"/>
        <end position="248"/>
    </location>
</feature>
<keyword evidence="3" id="KW-1185">Reference proteome</keyword>
<proteinExistence type="predicted"/>